<proteinExistence type="predicted"/>
<sequence length="558" mass="61252">MLRQLITASLFACTATAGAEPLDPPRHPRAPSADSVIFSTRFERPEALPAIEAFGATRVEWLYAKSAAYVASLKAQGVLVGSTLNANLAVPPEGLARDFDGQPLVAPWMNSWGAKWITSASPATREALLTAARKQLAFSPVAIQFDDPRLEVAALEFGGEYSDAAIQGFARWLAEPGRALPAGLPAEVRSGQFDYRTYLRDTLGFTTPQDAQQKRQRSPLYPAWERFHLENVRGFFQQLRAELAPAGIALSLNLTNPQPDKRTLQLLDLADYVMAEMRPITPPNLALTTATVQGRGLGFVPSLTPHDLPEARRAIAMLYALGAPPLVPWDVYMPDRLEANGKRTPQPRYFGTPEEYGDLYRFVRENPALFRGWESAAELLLIFQMEHYQPGDALRLAGRLQAKQIPFAVEAVQRSLPEHAPDAARLRHARAILPATPIDTELSATLRPLSDRLMTEAEAMHLSAGTADEPGALLIPRVQREQAATRLLHILRTQRESKPLNVRLHAALPAGQQLSRVTLHAPGAATQNLAPSDCRSVTLPARGEWLVLELHLQTGPCP</sequence>
<comment type="caution">
    <text evidence="2">The sequence shown here is derived from an EMBL/GenBank/DDBJ whole genome shotgun (WGS) entry which is preliminary data.</text>
</comment>
<keyword evidence="1" id="KW-0732">Signal</keyword>
<keyword evidence="3" id="KW-1185">Reference proteome</keyword>
<organism evidence="2 3">
    <name type="scientific">Uliginosibacterium aquaticum</name>
    <dbReference type="NCBI Taxonomy" id="2731212"/>
    <lineage>
        <taxon>Bacteria</taxon>
        <taxon>Pseudomonadati</taxon>
        <taxon>Pseudomonadota</taxon>
        <taxon>Betaproteobacteria</taxon>
        <taxon>Rhodocyclales</taxon>
        <taxon>Zoogloeaceae</taxon>
        <taxon>Uliginosibacterium</taxon>
    </lineage>
</organism>
<evidence type="ECO:0008006" key="4">
    <source>
        <dbReference type="Google" id="ProtNLM"/>
    </source>
</evidence>
<name>A0ABX2IBX8_9RHOO</name>
<feature type="signal peptide" evidence="1">
    <location>
        <begin position="1"/>
        <end position="19"/>
    </location>
</feature>
<dbReference type="RefSeq" id="WP_170020335.1">
    <property type="nucleotide sequence ID" value="NZ_JABCSC020000001.1"/>
</dbReference>
<evidence type="ECO:0000313" key="3">
    <source>
        <dbReference type="Proteomes" id="UP000778523"/>
    </source>
</evidence>
<dbReference type="EMBL" id="JABCSC020000001">
    <property type="protein sequence ID" value="NSL53971.1"/>
    <property type="molecule type" value="Genomic_DNA"/>
</dbReference>
<gene>
    <name evidence="2" type="ORF">HJ583_002935</name>
</gene>
<dbReference type="Proteomes" id="UP000778523">
    <property type="component" value="Unassembled WGS sequence"/>
</dbReference>
<evidence type="ECO:0000256" key="1">
    <source>
        <dbReference type="SAM" id="SignalP"/>
    </source>
</evidence>
<accession>A0ABX2IBX8</accession>
<feature type="chain" id="PRO_5046954727" description="Glycoside hydrolase family 42 N-terminal domain-containing protein" evidence="1">
    <location>
        <begin position="20"/>
        <end position="558"/>
    </location>
</feature>
<protein>
    <recommendedName>
        <fullName evidence="4">Glycoside hydrolase family 42 N-terminal domain-containing protein</fullName>
    </recommendedName>
</protein>
<evidence type="ECO:0000313" key="2">
    <source>
        <dbReference type="EMBL" id="NSL53971.1"/>
    </source>
</evidence>
<reference evidence="2 3" key="1">
    <citation type="submission" date="2020-06" db="EMBL/GenBank/DDBJ databases">
        <title>Draft genome of Uliginosibacterium sp. IMCC34675.</title>
        <authorList>
            <person name="Song J."/>
        </authorList>
    </citation>
    <scope>NUCLEOTIDE SEQUENCE [LARGE SCALE GENOMIC DNA]</scope>
    <source>
        <strain evidence="2 3">IMCC34675</strain>
    </source>
</reference>